<dbReference type="RefSeq" id="XP_009522096.1">
    <property type="nucleotide sequence ID" value="XM_009523801.1"/>
</dbReference>
<reference evidence="2 3" key="1">
    <citation type="journal article" date="2006" name="Science">
        <title>Phytophthora genome sequences uncover evolutionary origins and mechanisms of pathogenesis.</title>
        <authorList>
            <person name="Tyler B.M."/>
            <person name="Tripathy S."/>
            <person name="Zhang X."/>
            <person name="Dehal P."/>
            <person name="Jiang R.H."/>
            <person name="Aerts A."/>
            <person name="Arredondo F.D."/>
            <person name="Baxter L."/>
            <person name="Bensasson D."/>
            <person name="Beynon J.L."/>
            <person name="Chapman J."/>
            <person name="Damasceno C.M."/>
            <person name="Dorrance A.E."/>
            <person name="Dou D."/>
            <person name="Dickerman A.W."/>
            <person name="Dubchak I.L."/>
            <person name="Garbelotto M."/>
            <person name="Gijzen M."/>
            <person name="Gordon S.G."/>
            <person name="Govers F."/>
            <person name="Grunwald N.J."/>
            <person name="Huang W."/>
            <person name="Ivors K.L."/>
            <person name="Jones R.W."/>
            <person name="Kamoun S."/>
            <person name="Krampis K."/>
            <person name="Lamour K.H."/>
            <person name="Lee M.K."/>
            <person name="McDonald W.H."/>
            <person name="Medina M."/>
            <person name="Meijer H.J."/>
            <person name="Nordberg E.K."/>
            <person name="Maclean D.J."/>
            <person name="Ospina-Giraldo M.D."/>
            <person name="Morris P.F."/>
            <person name="Phuntumart V."/>
            <person name="Putnam N.H."/>
            <person name="Rash S."/>
            <person name="Rose J.K."/>
            <person name="Sakihama Y."/>
            <person name="Salamov A.A."/>
            <person name="Savidor A."/>
            <person name="Scheuring C.F."/>
            <person name="Smith B.M."/>
            <person name="Sobral B.W."/>
            <person name="Terry A."/>
            <person name="Torto-Alalibo T.A."/>
            <person name="Win J."/>
            <person name="Xu Z."/>
            <person name="Zhang H."/>
            <person name="Grigoriev I.V."/>
            <person name="Rokhsar D.S."/>
            <person name="Boore J.L."/>
        </authorList>
    </citation>
    <scope>NUCLEOTIDE SEQUENCE [LARGE SCALE GENOMIC DNA]</scope>
    <source>
        <strain evidence="2 3">P6497</strain>
    </source>
</reference>
<evidence type="ECO:0000256" key="1">
    <source>
        <dbReference type="SAM" id="SignalP"/>
    </source>
</evidence>
<keyword evidence="3" id="KW-1185">Reference proteome</keyword>
<dbReference type="AlphaFoldDB" id="G4Z3K7"/>
<dbReference type="InParanoid" id="G4Z3K7"/>
<gene>
    <name evidence="2" type="ORF">PHYSODRAFT_327648</name>
</gene>
<keyword evidence="1" id="KW-0732">Signal</keyword>
<sequence length="52" mass="5678">MQKTPFLVAFVLVITGSAIFAAGQPGGQGTKEENQVLKAFNETDFYVYEANH</sequence>
<feature type="chain" id="PRO_5003471800" description="RxLR effector protein" evidence="1">
    <location>
        <begin position="24"/>
        <end position="52"/>
    </location>
</feature>
<evidence type="ECO:0000313" key="3">
    <source>
        <dbReference type="Proteomes" id="UP000002640"/>
    </source>
</evidence>
<feature type="signal peptide" evidence="1">
    <location>
        <begin position="1"/>
        <end position="23"/>
    </location>
</feature>
<dbReference type="Proteomes" id="UP000002640">
    <property type="component" value="Unassembled WGS sequence"/>
</dbReference>
<dbReference type="GeneID" id="20645641"/>
<accession>G4Z3K7</accession>
<evidence type="ECO:0000313" key="2">
    <source>
        <dbReference type="EMBL" id="EGZ19379.1"/>
    </source>
</evidence>
<evidence type="ECO:0008006" key="4">
    <source>
        <dbReference type="Google" id="ProtNLM"/>
    </source>
</evidence>
<dbReference type="EMBL" id="JH159153">
    <property type="protein sequence ID" value="EGZ19379.1"/>
    <property type="molecule type" value="Genomic_DNA"/>
</dbReference>
<organism evidence="2 3">
    <name type="scientific">Phytophthora sojae (strain P6497)</name>
    <name type="common">Soybean stem and root rot agent</name>
    <name type="synonym">Phytophthora megasperma f. sp. glycines</name>
    <dbReference type="NCBI Taxonomy" id="1094619"/>
    <lineage>
        <taxon>Eukaryota</taxon>
        <taxon>Sar</taxon>
        <taxon>Stramenopiles</taxon>
        <taxon>Oomycota</taxon>
        <taxon>Peronosporomycetes</taxon>
        <taxon>Peronosporales</taxon>
        <taxon>Peronosporaceae</taxon>
        <taxon>Phytophthora</taxon>
    </lineage>
</organism>
<name>G4Z3K7_PHYSP</name>
<protein>
    <recommendedName>
        <fullName evidence="4">RxLR effector protein</fullName>
    </recommendedName>
</protein>
<dbReference type="KEGG" id="psoj:PHYSODRAFT_327648"/>
<proteinExistence type="predicted"/>